<accession>A0A915I7V1</accession>
<sequence>MEQPSRTANLLRWSTYHDGQPIITVELVAHNTGLDTDSPNKSRKLLPEDRANFAKMFCN</sequence>
<dbReference type="WBParaSite" id="nRc.2.0.1.t10235-RA">
    <property type="protein sequence ID" value="nRc.2.0.1.t10235-RA"/>
    <property type="gene ID" value="nRc.2.0.1.g10235"/>
</dbReference>
<dbReference type="AlphaFoldDB" id="A0A915I7V1"/>
<evidence type="ECO:0000313" key="1">
    <source>
        <dbReference type="Proteomes" id="UP000887565"/>
    </source>
</evidence>
<organism evidence="1 2">
    <name type="scientific">Romanomermis culicivorax</name>
    <name type="common">Nematode worm</name>
    <dbReference type="NCBI Taxonomy" id="13658"/>
    <lineage>
        <taxon>Eukaryota</taxon>
        <taxon>Metazoa</taxon>
        <taxon>Ecdysozoa</taxon>
        <taxon>Nematoda</taxon>
        <taxon>Enoplea</taxon>
        <taxon>Dorylaimia</taxon>
        <taxon>Mermithida</taxon>
        <taxon>Mermithoidea</taxon>
        <taxon>Mermithidae</taxon>
        <taxon>Romanomermis</taxon>
    </lineage>
</organism>
<protein>
    <submittedName>
        <fullName evidence="2">Uncharacterized protein</fullName>
    </submittedName>
</protein>
<dbReference type="Proteomes" id="UP000887565">
    <property type="component" value="Unplaced"/>
</dbReference>
<reference evidence="2" key="1">
    <citation type="submission" date="2022-11" db="UniProtKB">
        <authorList>
            <consortium name="WormBaseParasite"/>
        </authorList>
    </citation>
    <scope>IDENTIFICATION</scope>
</reference>
<keyword evidence="1" id="KW-1185">Reference proteome</keyword>
<evidence type="ECO:0000313" key="2">
    <source>
        <dbReference type="WBParaSite" id="nRc.2.0.1.t10235-RA"/>
    </source>
</evidence>
<name>A0A915I7V1_ROMCU</name>
<proteinExistence type="predicted"/>